<evidence type="ECO:0000313" key="7">
    <source>
        <dbReference type="EMBL" id="KAJ5239288.1"/>
    </source>
</evidence>
<dbReference type="Proteomes" id="UP001150941">
    <property type="component" value="Unassembled WGS sequence"/>
</dbReference>
<dbReference type="CDD" id="cd12148">
    <property type="entry name" value="fungal_TF_MHR"/>
    <property type="match status" value="1"/>
</dbReference>
<keyword evidence="4" id="KW-0804">Transcription</keyword>
<protein>
    <recommendedName>
        <fullName evidence="6">Xylanolytic transcriptional activator regulatory domain-containing protein</fullName>
    </recommendedName>
</protein>
<keyword evidence="8" id="KW-1185">Reference proteome</keyword>
<dbReference type="PANTHER" id="PTHR47171:SF6">
    <property type="entry name" value="SPECIFIC TRANSCRIPTION FACTOR, PUTATIVE (AFU_ORTHOLOGUE AFUA_2G06130)-RELATED"/>
    <property type="match status" value="1"/>
</dbReference>
<evidence type="ECO:0000256" key="3">
    <source>
        <dbReference type="ARBA" id="ARBA00023125"/>
    </source>
</evidence>
<dbReference type="SMART" id="SM00906">
    <property type="entry name" value="Fungal_trans"/>
    <property type="match status" value="1"/>
</dbReference>
<organism evidence="7 8">
    <name type="scientific">Penicillium chermesinum</name>
    <dbReference type="NCBI Taxonomy" id="63820"/>
    <lineage>
        <taxon>Eukaryota</taxon>
        <taxon>Fungi</taxon>
        <taxon>Dikarya</taxon>
        <taxon>Ascomycota</taxon>
        <taxon>Pezizomycotina</taxon>
        <taxon>Eurotiomycetes</taxon>
        <taxon>Eurotiomycetidae</taxon>
        <taxon>Eurotiales</taxon>
        <taxon>Aspergillaceae</taxon>
        <taxon>Penicillium</taxon>
    </lineage>
</organism>
<dbReference type="EMBL" id="JAPQKS010000003">
    <property type="protein sequence ID" value="KAJ5239288.1"/>
    <property type="molecule type" value="Genomic_DNA"/>
</dbReference>
<keyword evidence="2" id="KW-0805">Transcription regulation</keyword>
<gene>
    <name evidence="7" type="ORF">N7468_003907</name>
</gene>
<feature type="non-terminal residue" evidence="7">
    <location>
        <position position="1"/>
    </location>
</feature>
<name>A0A9W9TSP3_9EURO</name>
<keyword evidence="1" id="KW-0862">Zinc</keyword>
<accession>A0A9W9TSP3</accession>
<dbReference type="PANTHER" id="PTHR47171">
    <property type="entry name" value="FARA-RELATED"/>
    <property type="match status" value="1"/>
</dbReference>
<dbReference type="OrthoDB" id="3990906at2759"/>
<comment type="caution">
    <text evidence="7">The sequence shown here is derived from an EMBL/GenBank/DDBJ whole genome shotgun (WGS) entry which is preliminary data.</text>
</comment>
<proteinExistence type="predicted"/>
<sequence>VEGDGSPSSESEARRFACDSNPVVMFLDDPHSRLQEGQTSRGDVGGWYNGRITTEPQINSASKADSLPKNTFLLPPRPSQEALVNIFFCRIHPILPLLDECDTISRFRNGTLYPPLLQAICLVAAKDHAALSLLHFESNNALLPLGVFSQRLHQDTLKHVPRRPTGNRITLIQTLALLCLHEWGPHGSEDSSLSLVQAIHHAQTIGLHLQRPGKEPGPQMKALFWTLWSLDRWNSAIHGRSVILHDCDLGQSVIDIIPSFDPPFRIWLHLANSLNRVIASYRPMVDGSSENPPSIPTFTELLNCSDAWDASPEILSSLEFFHHAVVLLSTHSNELQGRSPTRESVIRQSQSILTVAALCRRIRMEDLLPISISAYTLSLALSITYRHVKRARLSTDKIVAIENLTVFHQCLVSLSGTWWLAAMMMRLGRHALENTQALQNIPITNPVQAISRHEESTLTGCPVLVSGTPLNSYRTPRSIDTSVAAGREPQPISVASPGHKYSGEILSPDLDQFFGDLDFASVEEGYFDTFFQNFLDVNLPTTLDEQILGQ</sequence>
<evidence type="ECO:0000256" key="1">
    <source>
        <dbReference type="ARBA" id="ARBA00022833"/>
    </source>
</evidence>
<reference evidence="7" key="1">
    <citation type="submission" date="2022-11" db="EMBL/GenBank/DDBJ databases">
        <authorList>
            <person name="Petersen C."/>
        </authorList>
    </citation>
    <scope>NUCLEOTIDE SEQUENCE</scope>
    <source>
        <strain evidence="7">IBT 19713</strain>
    </source>
</reference>
<evidence type="ECO:0000313" key="8">
    <source>
        <dbReference type="Proteomes" id="UP001150941"/>
    </source>
</evidence>
<dbReference type="AlphaFoldDB" id="A0A9W9TSP3"/>
<evidence type="ECO:0000256" key="5">
    <source>
        <dbReference type="ARBA" id="ARBA00023242"/>
    </source>
</evidence>
<evidence type="ECO:0000259" key="6">
    <source>
        <dbReference type="SMART" id="SM00906"/>
    </source>
</evidence>
<dbReference type="GeneID" id="83200507"/>
<keyword evidence="3" id="KW-0238">DNA-binding</keyword>
<evidence type="ECO:0000256" key="4">
    <source>
        <dbReference type="ARBA" id="ARBA00023163"/>
    </source>
</evidence>
<dbReference type="RefSeq" id="XP_058332207.1">
    <property type="nucleotide sequence ID" value="XM_058473204.1"/>
</dbReference>
<reference evidence="7" key="2">
    <citation type="journal article" date="2023" name="IMA Fungus">
        <title>Comparative genomic study of the Penicillium genus elucidates a diverse pangenome and 15 lateral gene transfer events.</title>
        <authorList>
            <person name="Petersen C."/>
            <person name="Sorensen T."/>
            <person name="Nielsen M.R."/>
            <person name="Sondergaard T.E."/>
            <person name="Sorensen J.L."/>
            <person name="Fitzpatrick D.A."/>
            <person name="Frisvad J.C."/>
            <person name="Nielsen K.L."/>
        </authorList>
    </citation>
    <scope>NUCLEOTIDE SEQUENCE</scope>
    <source>
        <strain evidence="7">IBT 19713</strain>
    </source>
</reference>
<dbReference type="GO" id="GO:0008270">
    <property type="term" value="F:zinc ion binding"/>
    <property type="evidence" value="ECO:0007669"/>
    <property type="project" value="InterPro"/>
</dbReference>
<dbReference type="GO" id="GO:0006351">
    <property type="term" value="P:DNA-templated transcription"/>
    <property type="evidence" value="ECO:0007669"/>
    <property type="project" value="InterPro"/>
</dbReference>
<evidence type="ECO:0000256" key="2">
    <source>
        <dbReference type="ARBA" id="ARBA00023015"/>
    </source>
</evidence>
<dbReference type="InterPro" id="IPR052073">
    <property type="entry name" value="Amide_Lactam_Regulators"/>
</dbReference>
<keyword evidence="5" id="KW-0539">Nucleus</keyword>
<dbReference type="GO" id="GO:0003677">
    <property type="term" value="F:DNA binding"/>
    <property type="evidence" value="ECO:0007669"/>
    <property type="project" value="UniProtKB-KW"/>
</dbReference>
<dbReference type="InterPro" id="IPR007219">
    <property type="entry name" value="XnlR_reg_dom"/>
</dbReference>
<feature type="domain" description="Xylanolytic transcriptional activator regulatory" evidence="6">
    <location>
        <begin position="191"/>
        <end position="260"/>
    </location>
</feature>
<dbReference type="Pfam" id="PF04082">
    <property type="entry name" value="Fungal_trans"/>
    <property type="match status" value="1"/>
</dbReference>